<keyword evidence="4" id="KW-0206">Cytoskeleton</keyword>
<dbReference type="STRING" id="329046.A0A1Y2BZR4"/>
<comment type="subunit">
    <text evidence="6">Interacts with GNA12, GNA13, RND1, RND2 and RND3.</text>
</comment>
<dbReference type="Pfam" id="PF08059">
    <property type="entry name" value="SEP"/>
    <property type="match status" value="1"/>
</dbReference>
<evidence type="ECO:0000256" key="4">
    <source>
        <dbReference type="ARBA" id="ARBA00023212"/>
    </source>
</evidence>
<dbReference type="InterPro" id="IPR012989">
    <property type="entry name" value="SEP_domain"/>
</dbReference>
<keyword evidence="13" id="KW-1185">Reference proteome</keyword>
<feature type="compositionally biased region" description="Polar residues" evidence="10">
    <location>
        <begin position="175"/>
        <end position="189"/>
    </location>
</feature>
<dbReference type="PANTHER" id="PTHR23333:SF4">
    <property type="entry name" value="UBX DOMAIN-CONTAINING PROTEIN 11"/>
    <property type="match status" value="1"/>
</dbReference>
<dbReference type="EMBL" id="MCGO01000036">
    <property type="protein sequence ID" value="ORY40216.1"/>
    <property type="molecule type" value="Genomic_DNA"/>
</dbReference>
<feature type="domain" description="SEP" evidence="11">
    <location>
        <begin position="34"/>
        <end position="98"/>
    </location>
</feature>
<dbReference type="GO" id="GO:0043161">
    <property type="term" value="P:proteasome-mediated ubiquitin-dependent protein catabolic process"/>
    <property type="evidence" value="ECO:0007669"/>
    <property type="project" value="TreeGrafter"/>
</dbReference>
<dbReference type="FunFam" id="3.30.420.210:FF:000003">
    <property type="entry name" value="UBX domain protein 11"/>
    <property type="match status" value="1"/>
</dbReference>
<evidence type="ECO:0000313" key="12">
    <source>
        <dbReference type="EMBL" id="ORY40216.1"/>
    </source>
</evidence>
<proteinExistence type="predicted"/>
<dbReference type="InterPro" id="IPR036241">
    <property type="entry name" value="NSFL1C_SEP_dom_sf"/>
</dbReference>
<feature type="region of interest" description="Disordered" evidence="10">
    <location>
        <begin position="125"/>
        <end position="198"/>
    </location>
</feature>
<name>A0A1Y2BZR4_9FUNG</name>
<dbReference type="GO" id="GO:0005856">
    <property type="term" value="C:cytoskeleton"/>
    <property type="evidence" value="ECO:0007669"/>
    <property type="project" value="UniProtKB-SubCell"/>
</dbReference>
<dbReference type="GO" id="GO:0043130">
    <property type="term" value="F:ubiquitin binding"/>
    <property type="evidence" value="ECO:0007669"/>
    <property type="project" value="TreeGrafter"/>
</dbReference>
<keyword evidence="2" id="KW-0963">Cytoplasm</keyword>
<organism evidence="12 13">
    <name type="scientific">Rhizoclosmatium globosum</name>
    <dbReference type="NCBI Taxonomy" id="329046"/>
    <lineage>
        <taxon>Eukaryota</taxon>
        <taxon>Fungi</taxon>
        <taxon>Fungi incertae sedis</taxon>
        <taxon>Chytridiomycota</taxon>
        <taxon>Chytridiomycota incertae sedis</taxon>
        <taxon>Chytridiomycetes</taxon>
        <taxon>Chytridiales</taxon>
        <taxon>Chytriomycetaceae</taxon>
        <taxon>Rhizoclosmatium</taxon>
    </lineage>
</organism>
<evidence type="ECO:0000256" key="6">
    <source>
        <dbReference type="ARBA" id="ARBA00062345"/>
    </source>
</evidence>
<dbReference type="OrthoDB" id="25887at2759"/>
<dbReference type="Proteomes" id="UP000193642">
    <property type="component" value="Unassembled WGS sequence"/>
</dbReference>
<evidence type="ECO:0000256" key="9">
    <source>
        <dbReference type="ARBA" id="ARBA00081109"/>
    </source>
</evidence>
<dbReference type="Gene3D" id="3.30.420.210">
    <property type="entry name" value="SEP domain"/>
    <property type="match status" value="1"/>
</dbReference>
<reference evidence="12 13" key="1">
    <citation type="submission" date="2016-07" db="EMBL/GenBank/DDBJ databases">
        <title>Pervasive Adenine N6-methylation of Active Genes in Fungi.</title>
        <authorList>
            <consortium name="DOE Joint Genome Institute"/>
            <person name="Mondo S.J."/>
            <person name="Dannebaum R.O."/>
            <person name="Kuo R.C."/>
            <person name="Labutti K."/>
            <person name="Haridas S."/>
            <person name="Kuo A."/>
            <person name="Salamov A."/>
            <person name="Ahrendt S.R."/>
            <person name="Lipzen A."/>
            <person name="Sullivan W."/>
            <person name="Andreopoulos W.B."/>
            <person name="Clum A."/>
            <person name="Lindquist E."/>
            <person name="Daum C."/>
            <person name="Ramamoorthy G.K."/>
            <person name="Gryganskyi A."/>
            <person name="Culley D."/>
            <person name="Magnuson J.K."/>
            <person name="James T.Y."/>
            <person name="O'Malley M.A."/>
            <person name="Stajich J.E."/>
            <person name="Spatafora J.W."/>
            <person name="Visel A."/>
            <person name="Grigoriev I.V."/>
        </authorList>
    </citation>
    <scope>NUCLEOTIDE SEQUENCE [LARGE SCALE GENOMIC DNA]</scope>
    <source>
        <strain evidence="12 13">JEL800</strain>
    </source>
</reference>
<gene>
    <name evidence="12" type="ORF">BCR33DRAFT_740476</name>
</gene>
<sequence length="346" mass="38760">MQLFNQRIKELNHIAGEGVAVIKVVDGTSRLKTPEKLVLSVYSNGIILQNGQLRPHNDPSVKLFMRDILDGYFPYELKDLYPDGVPFEVRDCHDEEYQGWKRAKYIPFGGQGMSLIDSSTENVNDKIYEPEPNKPMTEATPKDSDKRHSISQPPHNPEPPSKSTSQHSTRRRTLTPKSVSTASKSQISAESLPEKPPTIHAAFNTGEILRIYSSPTILMKPVYLTTSNPSETKLEIQTSTSNMQNTIQLKITSFCNFEFGTTTLILTLPQSWTVSQCLSALNSYLSMGGIIEWKLVVFLGMSNQNTLYSTQTFTSNSISDPPRDLALSVSIKEWGMRVASHLVNFK</sequence>
<comment type="subcellular location">
    <subcellularLocation>
        <location evidence="1">Cytoplasm</location>
        <location evidence="1">Cytoskeleton</location>
    </subcellularLocation>
</comment>
<keyword evidence="3" id="KW-0175">Coiled coil</keyword>
<accession>A0A1Y2BZR4</accession>
<dbReference type="SMART" id="SM00553">
    <property type="entry name" value="SEP"/>
    <property type="match status" value="1"/>
</dbReference>
<evidence type="ECO:0000256" key="3">
    <source>
        <dbReference type="ARBA" id="ARBA00023054"/>
    </source>
</evidence>
<comment type="function">
    <text evidence="5">May be involved in the reorganization of actin cytoskeleton mediated by RND1, RND2 and RND3. Promotes RHOA activation mediated by GNA12 and GNA13.</text>
</comment>
<evidence type="ECO:0000256" key="8">
    <source>
        <dbReference type="ARBA" id="ARBA00075811"/>
    </source>
</evidence>
<protein>
    <recommendedName>
        <fullName evidence="7">UBX domain-containing protein 11</fullName>
    </recommendedName>
    <alternativeName>
        <fullName evidence="9">Socius</fullName>
    </alternativeName>
    <alternativeName>
        <fullName evidence="8">UBX domain-containing protein 5</fullName>
    </alternativeName>
</protein>
<evidence type="ECO:0000313" key="13">
    <source>
        <dbReference type="Proteomes" id="UP000193642"/>
    </source>
</evidence>
<evidence type="ECO:0000259" key="11">
    <source>
        <dbReference type="PROSITE" id="PS51399"/>
    </source>
</evidence>
<comment type="caution">
    <text evidence="12">The sequence shown here is derived from an EMBL/GenBank/DDBJ whole genome shotgun (WGS) entry which is preliminary data.</text>
</comment>
<evidence type="ECO:0000256" key="1">
    <source>
        <dbReference type="ARBA" id="ARBA00004245"/>
    </source>
</evidence>
<evidence type="ECO:0000256" key="7">
    <source>
        <dbReference type="ARBA" id="ARBA00073759"/>
    </source>
</evidence>
<evidence type="ECO:0000256" key="10">
    <source>
        <dbReference type="SAM" id="MobiDB-lite"/>
    </source>
</evidence>
<evidence type="ECO:0000256" key="5">
    <source>
        <dbReference type="ARBA" id="ARBA00059434"/>
    </source>
</evidence>
<dbReference type="SUPFAM" id="SSF102848">
    <property type="entry name" value="NSFL1 (p97 ATPase) cofactor p47, SEP domain"/>
    <property type="match status" value="1"/>
</dbReference>
<dbReference type="PANTHER" id="PTHR23333">
    <property type="entry name" value="UBX DOMAIN CONTAINING PROTEIN"/>
    <property type="match status" value="1"/>
</dbReference>
<evidence type="ECO:0000256" key="2">
    <source>
        <dbReference type="ARBA" id="ARBA00022490"/>
    </source>
</evidence>
<dbReference type="PROSITE" id="PS51399">
    <property type="entry name" value="SEP"/>
    <property type="match status" value="1"/>
</dbReference>
<dbReference type="AlphaFoldDB" id="A0A1Y2BZR4"/>